<proteinExistence type="predicted"/>
<feature type="binding site" evidence="5">
    <location>
        <position position="163"/>
    </location>
    <ligand>
        <name>Mg(2+)</name>
        <dbReference type="ChEBI" id="CHEBI:18420"/>
    </ligand>
</feature>
<dbReference type="EMBL" id="CP021455">
    <property type="protein sequence ID" value="ARU05717.1"/>
    <property type="molecule type" value="Genomic_DNA"/>
</dbReference>
<dbReference type="Pfam" id="PF03328">
    <property type="entry name" value="HpcH_HpaI"/>
    <property type="match status" value="1"/>
</dbReference>
<evidence type="ECO:0000313" key="8">
    <source>
        <dbReference type="Proteomes" id="UP000196138"/>
    </source>
</evidence>
<dbReference type="GO" id="GO:0006107">
    <property type="term" value="P:oxaloacetate metabolic process"/>
    <property type="evidence" value="ECO:0007669"/>
    <property type="project" value="TreeGrafter"/>
</dbReference>
<dbReference type="InterPro" id="IPR040442">
    <property type="entry name" value="Pyrv_kinase-like_dom_sf"/>
</dbReference>
<evidence type="ECO:0000256" key="3">
    <source>
        <dbReference type="ARBA" id="ARBA00022842"/>
    </source>
</evidence>
<dbReference type="InterPro" id="IPR005000">
    <property type="entry name" value="Aldolase/citrate-lyase_domain"/>
</dbReference>
<evidence type="ECO:0000256" key="2">
    <source>
        <dbReference type="ARBA" id="ARBA00022723"/>
    </source>
</evidence>
<dbReference type="GO" id="GO:0016829">
    <property type="term" value="F:lyase activity"/>
    <property type="evidence" value="ECO:0007669"/>
    <property type="project" value="UniProtKB-KW"/>
</dbReference>
<gene>
    <name evidence="7" type="ORF">CCO03_14410</name>
</gene>
<accession>A0A1Y0EPY7</accession>
<dbReference type="RefSeq" id="WP_087282157.1">
    <property type="nucleotide sequence ID" value="NZ_CP021455.1"/>
</dbReference>
<dbReference type="OrthoDB" id="348111at2"/>
<feature type="binding site" evidence="5">
    <location>
        <position position="137"/>
    </location>
    <ligand>
        <name>Mg(2+)</name>
        <dbReference type="ChEBI" id="CHEBI:18420"/>
    </ligand>
</feature>
<organism evidence="7 8">
    <name type="scientific">Comamonas serinivorans</name>
    <dbReference type="NCBI Taxonomy" id="1082851"/>
    <lineage>
        <taxon>Bacteria</taxon>
        <taxon>Pseudomonadati</taxon>
        <taxon>Pseudomonadota</taxon>
        <taxon>Betaproteobacteria</taxon>
        <taxon>Burkholderiales</taxon>
        <taxon>Comamonadaceae</taxon>
        <taxon>Comamonas</taxon>
    </lineage>
</organism>
<dbReference type="Proteomes" id="UP000196138">
    <property type="component" value="Chromosome"/>
</dbReference>
<comment type="cofactor">
    <cofactor evidence="1">
        <name>Mg(2+)</name>
        <dbReference type="ChEBI" id="CHEBI:18420"/>
    </cofactor>
</comment>
<dbReference type="PANTHER" id="PTHR32308">
    <property type="entry name" value="LYASE BETA SUBUNIT, PUTATIVE (AFU_ORTHOLOGUE AFUA_4G13030)-RELATED"/>
    <property type="match status" value="1"/>
</dbReference>
<dbReference type="InterPro" id="IPR015813">
    <property type="entry name" value="Pyrv/PenolPyrv_kinase-like_dom"/>
</dbReference>
<dbReference type="AlphaFoldDB" id="A0A1Y0EPY7"/>
<dbReference type="KEGG" id="cser:CCO03_14410"/>
<feature type="binding site" evidence="4">
    <location>
        <position position="137"/>
    </location>
    <ligand>
        <name>substrate</name>
    </ligand>
</feature>
<dbReference type="GO" id="GO:0000287">
    <property type="term" value="F:magnesium ion binding"/>
    <property type="evidence" value="ECO:0007669"/>
    <property type="project" value="TreeGrafter"/>
</dbReference>
<keyword evidence="2 5" id="KW-0479">Metal-binding</keyword>
<keyword evidence="8" id="KW-1185">Reference proteome</keyword>
<evidence type="ECO:0000313" key="7">
    <source>
        <dbReference type="EMBL" id="ARU05717.1"/>
    </source>
</evidence>
<keyword evidence="7" id="KW-0456">Lyase</keyword>
<evidence type="ECO:0000256" key="5">
    <source>
        <dbReference type="PIRSR" id="PIRSR015582-2"/>
    </source>
</evidence>
<sequence>MSAVTPIQRAAGHPLAAIASLLFVPGNRPERFAKALGAGAGAVIVDWEDAVAPDDKVLVRGHFVQAVEALPPADRARLMVRINAPGTPWHDDDVAVLPDLVKLGITSVVLPKAEDPADIDRVAKAMGPAGAIWPIIESAAGLDNAKAVAESPQVLRLLFGDLDFQADLGLSCGPDGPELYAPRMAVVLAARLAGLPAPFDGVSSETKDMAVVQAQAERALRGGFGGKLCIHPAQVAAVHTAFAPTPEKLAWAHAVLDGFAKHKGGVFNLNGKMVDAPVAKLAEQIVQRARGLGL</sequence>
<feature type="domain" description="HpcH/HpaI aldolase/citrate lyase" evidence="6">
    <location>
        <begin position="20"/>
        <end position="232"/>
    </location>
</feature>
<name>A0A1Y0EPY7_9BURK</name>
<dbReference type="PANTHER" id="PTHR32308:SF10">
    <property type="entry name" value="CITRATE LYASE SUBUNIT BETA"/>
    <property type="match status" value="1"/>
</dbReference>
<evidence type="ECO:0000256" key="4">
    <source>
        <dbReference type="PIRSR" id="PIRSR015582-1"/>
    </source>
</evidence>
<dbReference type="PIRSF" id="PIRSF015582">
    <property type="entry name" value="Cit_lyase_B"/>
    <property type="match status" value="1"/>
</dbReference>
<evidence type="ECO:0000259" key="6">
    <source>
        <dbReference type="Pfam" id="PF03328"/>
    </source>
</evidence>
<reference evidence="7 8" key="1">
    <citation type="submission" date="2017-05" db="EMBL/GenBank/DDBJ databases">
        <authorList>
            <person name="Song R."/>
            <person name="Chenine A.L."/>
            <person name="Ruprecht R.M."/>
        </authorList>
    </citation>
    <scope>NUCLEOTIDE SEQUENCE [LARGE SCALE GENOMIC DNA]</scope>
    <source>
        <strain evidence="7 8">DSM 26136</strain>
    </source>
</reference>
<dbReference type="Gene3D" id="3.20.20.60">
    <property type="entry name" value="Phosphoenolpyruvate-binding domains"/>
    <property type="match status" value="1"/>
</dbReference>
<dbReference type="InterPro" id="IPR011206">
    <property type="entry name" value="Citrate_lyase_beta/mcl1/mcl2"/>
</dbReference>
<feature type="binding site" evidence="4">
    <location>
        <position position="81"/>
    </location>
    <ligand>
        <name>substrate</name>
    </ligand>
</feature>
<evidence type="ECO:0000256" key="1">
    <source>
        <dbReference type="ARBA" id="ARBA00001946"/>
    </source>
</evidence>
<protein>
    <submittedName>
        <fullName evidence="7">CoA ester lyase</fullName>
    </submittedName>
</protein>
<dbReference type="SUPFAM" id="SSF51621">
    <property type="entry name" value="Phosphoenolpyruvate/pyruvate domain"/>
    <property type="match status" value="1"/>
</dbReference>
<keyword evidence="3 5" id="KW-0460">Magnesium</keyword>